<evidence type="ECO:0000313" key="3">
    <source>
        <dbReference type="Proteomes" id="UP000054854"/>
    </source>
</evidence>
<evidence type="ECO:0000313" key="2">
    <source>
        <dbReference type="EMBL" id="STX34525.1"/>
    </source>
</evidence>
<protein>
    <submittedName>
        <fullName evidence="2">Uncharacterized protein</fullName>
    </submittedName>
</protein>
<reference evidence="1 3" key="1">
    <citation type="submission" date="2015-11" db="EMBL/GenBank/DDBJ databases">
        <title>Genomic analysis of 38 Legionella species identifies large and diverse effector repertoires.</title>
        <authorList>
            <person name="Burstein D."/>
            <person name="Amaro F."/>
            <person name="Zusman T."/>
            <person name="Lifshitz Z."/>
            <person name="Cohen O."/>
            <person name="Gilbert J.A."/>
            <person name="Pupko T."/>
            <person name="Shuman H.A."/>
            <person name="Segal G."/>
        </authorList>
    </citation>
    <scope>NUCLEOTIDE SEQUENCE [LARGE SCALE GENOMIC DNA]</scope>
    <source>
        <strain evidence="1 3">CDC#72-OH-14</strain>
    </source>
</reference>
<keyword evidence="3" id="KW-1185">Reference proteome</keyword>
<dbReference type="STRING" id="28085.Lcin_1172"/>
<dbReference type="EMBL" id="LNXX01000008">
    <property type="protein sequence ID" value="KTC91772.1"/>
    <property type="molecule type" value="Genomic_DNA"/>
</dbReference>
<dbReference type="OrthoDB" id="5651634at2"/>
<dbReference type="AlphaFoldDB" id="A0A378IIJ1"/>
<dbReference type="Proteomes" id="UP000255316">
    <property type="component" value="Unassembled WGS sequence"/>
</dbReference>
<evidence type="ECO:0000313" key="4">
    <source>
        <dbReference type="Proteomes" id="UP000255316"/>
    </source>
</evidence>
<name>A0A378IIJ1_9GAMM</name>
<organism evidence="2 4">
    <name type="scientific">Legionella cincinnatiensis</name>
    <dbReference type="NCBI Taxonomy" id="28085"/>
    <lineage>
        <taxon>Bacteria</taxon>
        <taxon>Pseudomonadati</taxon>
        <taxon>Pseudomonadota</taxon>
        <taxon>Gammaproteobacteria</taxon>
        <taxon>Legionellales</taxon>
        <taxon>Legionellaceae</taxon>
        <taxon>Legionella</taxon>
    </lineage>
</organism>
<dbReference type="RefSeq" id="WP_058464382.1">
    <property type="nucleotide sequence ID" value="NZ_CAAAHQ010000034.1"/>
</dbReference>
<gene>
    <name evidence="1" type="ORF">Lcin_1172</name>
    <name evidence="2" type="ORF">NCTC12438_01125</name>
</gene>
<dbReference type="Proteomes" id="UP000054854">
    <property type="component" value="Unassembled WGS sequence"/>
</dbReference>
<proteinExistence type="predicted"/>
<evidence type="ECO:0000313" key="1">
    <source>
        <dbReference type="EMBL" id="KTC91772.1"/>
    </source>
</evidence>
<reference evidence="2 4" key="2">
    <citation type="submission" date="2018-06" db="EMBL/GenBank/DDBJ databases">
        <authorList>
            <consortium name="Pathogen Informatics"/>
            <person name="Doyle S."/>
        </authorList>
    </citation>
    <scope>NUCLEOTIDE SEQUENCE [LARGE SCALE GENOMIC DNA]</scope>
    <source>
        <strain evidence="2 4">NCTC12438</strain>
    </source>
</reference>
<sequence length="78" mass="8919">MISFFLKSGCNIIQIATKRSLIDATRSVSTTGIMFGGYYIYNKTASLFTHHYFFKNNSNKIDIKEVREYENKSSFSGS</sequence>
<accession>A0A378IIJ1</accession>
<dbReference type="EMBL" id="UGNX01000001">
    <property type="protein sequence ID" value="STX34525.1"/>
    <property type="molecule type" value="Genomic_DNA"/>
</dbReference>